<keyword evidence="3" id="KW-1185">Reference proteome</keyword>
<gene>
    <name evidence="2" type="ORF">LY89DRAFT_664149</name>
</gene>
<dbReference type="RefSeq" id="XP_018076668.1">
    <property type="nucleotide sequence ID" value="XM_018212749.1"/>
</dbReference>
<dbReference type="EMBL" id="KQ947406">
    <property type="protein sequence ID" value="KUJ22313.1"/>
    <property type="molecule type" value="Genomic_DNA"/>
</dbReference>
<evidence type="ECO:0000256" key="1">
    <source>
        <dbReference type="SAM" id="MobiDB-lite"/>
    </source>
</evidence>
<accession>A0A194XQ43</accession>
<dbReference type="GeneID" id="28822475"/>
<proteinExistence type="predicted"/>
<dbReference type="KEGG" id="psco:LY89DRAFT_664149"/>
<dbReference type="AlphaFoldDB" id="A0A194XQ43"/>
<feature type="compositionally biased region" description="Basic residues" evidence="1">
    <location>
        <begin position="39"/>
        <end position="52"/>
    </location>
</feature>
<name>A0A194XQ43_MOLSC</name>
<feature type="region of interest" description="Disordered" evidence="1">
    <location>
        <begin position="261"/>
        <end position="283"/>
    </location>
</feature>
<dbReference type="InParanoid" id="A0A194XQ43"/>
<feature type="compositionally biased region" description="Basic residues" evidence="1">
    <location>
        <begin position="11"/>
        <end position="26"/>
    </location>
</feature>
<evidence type="ECO:0000313" key="2">
    <source>
        <dbReference type="EMBL" id="KUJ22313.1"/>
    </source>
</evidence>
<feature type="region of interest" description="Disordered" evidence="1">
    <location>
        <begin position="1"/>
        <end position="59"/>
    </location>
</feature>
<protein>
    <submittedName>
        <fullName evidence="2">Uncharacterized protein</fullName>
    </submittedName>
</protein>
<evidence type="ECO:0000313" key="3">
    <source>
        <dbReference type="Proteomes" id="UP000070700"/>
    </source>
</evidence>
<dbReference type="OrthoDB" id="3501032at2759"/>
<organism evidence="2 3">
    <name type="scientific">Mollisia scopiformis</name>
    <name type="common">Conifer needle endophyte fungus</name>
    <name type="synonym">Phialocephala scopiformis</name>
    <dbReference type="NCBI Taxonomy" id="149040"/>
    <lineage>
        <taxon>Eukaryota</taxon>
        <taxon>Fungi</taxon>
        <taxon>Dikarya</taxon>
        <taxon>Ascomycota</taxon>
        <taxon>Pezizomycotina</taxon>
        <taxon>Leotiomycetes</taxon>
        <taxon>Helotiales</taxon>
        <taxon>Mollisiaceae</taxon>
        <taxon>Mollisia</taxon>
    </lineage>
</organism>
<sequence length="283" mass="32591">MDQTNGSIERLRHKVKHGRGHTKGSKNKSILPNSSTSRTSKRGGREKKRKSHFLGTQKIKNDVLQRRRRTITASATQKKSIGETRKLKHNKKEVFHEDHSWKLTQFTVFTKLPREIQIMIFGLALDAAPTLIEAAYNFSTYRFELSTSTADILSVCGLGCLPKNFKPVYLPSLTPDRSRWMPHPSGLYPKPKRPYNRLEPLYIRPEQDTLYLILKNLDIRRYLSHPENQVLRHLLKLKTLTVFEGALHGAEVTVDRRKKWDIETEELPEGQAESTQDAGRRGS</sequence>
<reference evidence="2 3" key="1">
    <citation type="submission" date="2015-10" db="EMBL/GenBank/DDBJ databases">
        <title>Full genome of DAOMC 229536 Phialocephala scopiformis, a fungal endophyte of spruce producing the potent anti-insectan compound rugulosin.</title>
        <authorList>
            <consortium name="DOE Joint Genome Institute"/>
            <person name="Walker A.K."/>
            <person name="Frasz S.L."/>
            <person name="Seifert K.A."/>
            <person name="Miller J.D."/>
            <person name="Mondo S.J."/>
            <person name="Labutti K."/>
            <person name="Lipzen A."/>
            <person name="Dockter R."/>
            <person name="Kennedy M."/>
            <person name="Grigoriev I.V."/>
            <person name="Spatafora J.W."/>
        </authorList>
    </citation>
    <scope>NUCLEOTIDE SEQUENCE [LARGE SCALE GENOMIC DNA]</scope>
    <source>
        <strain evidence="2 3">CBS 120377</strain>
    </source>
</reference>
<dbReference type="Proteomes" id="UP000070700">
    <property type="component" value="Unassembled WGS sequence"/>
</dbReference>